<evidence type="ECO:0000313" key="1">
    <source>
        <dbReference type="EMBL" id="KAH7949613.1"/>
    </source>
</evidence>
<protein>
    <submittedName>
        <fullName evidence="1">Uncharacterized protein</fullName>
    </submittedName>
</protein>
<evidence type="ECO:0000313" key="2">
    <source>
        <dbReference type="Proteomes" id="UP000821865"/>
    </source>
</evidence>
<reference evidence="1" key="1">
    <citation type="submission" date="2020-05" db="EMBL/GenBank/DDBJ databases">
        <title>Large-scale comparative analyses of tick genomes elucidate their genetic diversity and vector capacities.</title>
        <authorList>
            <person name="Jia N."/>
            <person name="Wang J."/>
            <person name="Shi W."/>
            <person name="Du L."/>
            <person name="Sun Y."/>
            <person name="Zhan W."/>
            <person name="Jiang J."/>
            <person name="Wang Q."/>
            <person name="Zhang B."/>
            <person name="Ji P."/>
            <person name="Sakyi L.B."/>
            <person name="Cui X."/>
            <person name="Yuan T."/>
            <person name="Jiang B."/>
            <person name="Yang W."/>
            <person name="Lam T.T.-Y."/>
            <person name="Chang Q."/>
            <person name="Ding S."/>
            <person name="Wang X."/>
            <person name="Zhu J."/>
            <person name="Ruan X."/>
            <person name="Zhao L."/>
            <person name="Wei J."/>
            <person name="Que T."/>
            <person name="Du C."/>
            <person name="Cheng J."/>
            <person name="Dai P."/>
            <person name="Han X."/>
            <person name="Huang E."/>
            <person name="Gao Y."/>
            <person name="Liu J."/>
            <person name="Shao H."/>
            <person name="Ye R."/>
            <person name="Li L."/>
            <person name="Wei W."/>
            <person name="Wang X."/>
            <person name="Wang C."/>
            <person name="Yang T."/>
            <person name="Huo Q."/>
            <person name="Li W."/>
            <person name="Guo W."/>
            <person name="Chen H."/>
            <person name="Zhou L."/>
            <person name="Ni X."/>
            <person name="Tian J."/>
            <person name="Zhou Y."/>
            <person name="Sheng Y."/>
            <person name="Liu T."/>
            <person name="Pan Y."/>
            <person name="Xia L."/>
            <person name="Li J."/>
            <person name="Zhao F."/>
            <person name="Cao W."/>
        </authorList>
    </citation>
    <scope>NUCLEOTIDE SEQUENCE</scope>
    <source>
        <strain evidence="1">Dsil-2018</strain>
    </source>
</reference>
<keyword evidence="2" id="KW-1185">Reference proteome</keyword>
<accession>A0ACB8CRP0</accession>
<name>A0ACB8CRP0_DERSI</name>
<dbReference type="EMBL" id="CM023474">
    <property type="protein sequence ID" value="KAH7949613.1"/>
    <property type="molecule type" value="Genomic_DNA"/>
</dbReference>
<sequence length="91" mass="10601">MVICCVPLCKSRQGKTPAVSFHKFPVSKVRDKWIKAISRKGPNNEFWFPKDRSKDKLKENDTKALFLSEQLSCLDTKHHKWSEDTIRQAVL</sequence>
<dbReference type="Proteomes" id="UP000821865">
    <property type="component" value="Chromosome 5"/>
</dbReference>
<organism evidence="1 2">
    <name type="scientific">Dermacentor silvarum</name>
    <name type="common">Tick</name>
    <dbReference type="NCBI Taxonomy" id="543639"/>
    <lineage>
        <taxon>Eukaryota</taxon>
        <taxon>Metazoa</taxon>
        <taxon>Ecdysozoa</taxon>
        <taxon>Arthropoda</taxon>
        <taxon>Chelicerata</taxon>
        <taxon>Arachnida</taxon>
        <taxon>Acari</taxon>
        <taxon>Parasitiformes</taxon>
        <taxon>Ixodida</taxon>
        <taxon>Ixodoidea</taxon>
        <taxon>Ixodidae</taxon>
        <taxon>Rhipicephalinae</taxon>
        <taxon>Dermacentor</taxon>
    </lineage>
</organism>
<comment type="caution">
    <text evidence="1">The sequence shown here is derived from an EMBL/GenBank/DDBJ whole genome shotgun (WGS) entry which is preliminary data.</text>
</comment>
<proteinExistence type="predicted"/>
<gene>
    <name evidence="1" type="ORF">HPB49_012756</name>
</gene>